<evidence type="ECO:0000256" key="1">
    <source>
        <dbReference type="ARBA" id="ARBA00022801"/>
    </source>
</evidence>
<keyword evidence="1 3" id="KW-0378">Hydrolase</keyword>
<reference evidence="4" key="1">
    <citation type="journal article" date="2019" name="Int. J. Syst. Evol. Microbiol.">
        <title>The Global Catalogue of Microorganisms (GCM) 10K type strain sequencing project: providing services to taxonomists for standard genome sequencing and annotation.</title>
        <authorList>
            <consortium name="The Broad Institute Genomics Platform"/>
            <consortium name="The Broad Institute Genome Sequencing Center for Infectious Disease"/>
            <person name="Wu L."/>
            <person name="Ma J."/>
        </authorList>
    </citation>
    <scope>NUCLEOTIDE SEQUENCE [LARGE SCALE GENOMIC DNA]</scope>
    <source>
        <strain evidence="4">CCUG 39402</strain>
    </source>
</reference>
<dbReference type="EMBL" id="JBHSRS010000018">
    <property type="protein sequence ID" value="MFC6281271.1"/>
    <property type="molecule type" value="Genomic_DNA"/>
</dbReference>
<proteinExistence type="predicted"/>
<dbReference type="InterPro" id="IPR050300">
    <property type="entry name" value="GDXG_lipolytic_enzyme"/>
</dbReference>
<comment type="caution">
    <text evidence="3">The sequence shown here is derived from an EMBL/GenBank/DDBJ whole genome shotgun (WGS) entry which is preliminary data.</text>
</comment>
<evidence type="ECO:0000259" key="2">
    <source>
        <dbReference type="Pfam" id="PF07859"/>
    </source>
</evidence>
<dbReference type="Gene3D" id="3.40.50.1820">
    <property type="entry name" value="alpha/beta hydrolase"/>
    <property type="match status" value="1"/>
</dbReference>
<evidence type="ECO:0000313" key="4">
    <source>
        <dbReference type="Proteomes" id="UP001596270"/>
    </source>
</evidence>
<feature type="domain" description="Alpha/beta hydrolase fold-3" evidence="2">
    <location>
        <begin position="85"/>
        <end position="291"/>
    </location>
</feature>
<dbReference type="GO" id="GO:0016787">
    <property type="term" value="F:hydrolase activity"/>
    <property type="evidence" value="ECO:0007669"/>
    <property type="project" value="UniProtKB-KW"/>
</dbReference>
<dbReference type="InterPro" id="IPR013094">
    <property type="entry name" value="AB_hydrolase_3"/>
</dbReference>
<organism evidence="3 4">
    <name type="scientific">Polaromonas aquatica</name>
    <dbReference type="NCBI Taxonomy" id="332657"/>
    <lineage>
        <taxon>Bacteria</taxon>
        <taxon>Pseudomonadati</taxon>
        <taxon>Pseudomonadota</taxon>
        <taxon>Betaproteobacteria</taxon>
        <taxon>Burkholderiales</taxon>
        <taxon>Comamonadaceae</taxon>
        <taxon>Polaromonas</taxon>
    </lineage>
</organism>
<name>A0ABW1TXS7_9BURK</name>
<gene>
    <name evidence="3" type="ORF">ACFQND_08530</name>
</gene>
<protein>
    <submittedName>
        <fullName evidence="3">Alpha/beta hydrolase fold domain-containing protein</fullName>
    </submittedName>
</protein>
<dbReference type="SUPFAM" id="SSF53474">
    <property type="entry name" value="alpha/beta-Hydrolases"/>
    <property type="match status" value="1"/>
</dbReference>
<dbReference type="InterPro" id="IPR029058">
    <property type="entry name" value="AB_hydrolase_fold"/>
</dbReference>
<dbReference type="RefSeq" id="WP_371436794.1">
    <property type="nucleotide sequence ID" value="NZ_JBHSRS010000018.1"/>
</dbReference>
<dbReference type="PANTHER" id="PTHR48081">
    <property type="entry name" value="AB HYDROLASE SUPERFAMILY PROTEIN C4A8.06C"/>
    <property type="match status" value="1"/>
</dbReference>
<dbReference type="PANTHER" id="PTHR48081:SF8">
    <property type="entry name" value="ALPHA_BETA HYDROLASE FOLD-3 DOMAIN-CONTAINING PROTEIN-RELATED"/>
    <property type="match status" value="1"/>
</dbReference>
<sequence length="327" mass="35134">MLMDAELLQFLQGLQTLHPLPRDPNDLAAFIQRYEAVSSALPGPPEPLRVNAGVFHLNVLASGEKTRLDARLYLPEGVPRPVLMAYFHGGGWVAGSLASHDALCRQLSSDLQVAIASVHVPLPVAHGFVQAAEQAQQVLITLGKAREKLGVNTERLLVGGDGSGAHLGLQAAWRLARQAPGSVDAVLALTPLVKPDFNTASYIRCANSLTFSRDDAVRSWHSLLGGRWEIWNERAVLLHGNQPIQRPPLVVIIAAEHDGAHDDAAALHDWLKEAGARCEFYGAPGMPHDFARLQHASKAARHLMLSGLDAFAVQAGLREPESAAAPA</sequence>
<accession>A0ABW1TXS7</accession>
<evidence type="ECO:0000313" key="3">
    <source>
        <dbReference type="EMBL" id="MFC6281271.1"/>
    </source>
</evidence>
<dbReference type="Pfam" id="PF07859">
    <property type="entry name" value="Abhydrolase_3"/>
    <property type="match status" value="1"/>
</dbReference>
<keyword evidence="4" id="KW-1185">Reference proteome</keyword>
<dbReference type="Proteomes" id="UP001596270">
    <property type="component" value="Unassembled WGS sequence"/>
</dbReference>